<organism evidence="3 4">
    <name type="scientific">Hibiscus sabdariffa</name>
    <name type="common">roselle</name>
    <dbReference type="NCBI Taxonomy" id="183260"/>
    <lineage>
        <taxon>Eukaryota</taxon>
        <taxon>Viridiplantae</taxon>
        <taxon>Streptophyta</taxon>
        <taxon>Embryophyta</taxon>
        <taxon>Tracheophyta</taxon>
        <taxon>Spermatophyta</taxon>
        <taxon>Magnoliopsida</taxon>
        <taxon>eudicotyledons</taxon>
        <taxon>Gunneridae</taxon>
        <taxon>Pentapetalae</taxon>
        <taxon>rosids</taxon>
        <taxon>malvids</taxon>
        <taxon>Malvales</taxon>
        <taxon>Malvaceae</taxon>
        <taxon>Malvoideae</taxon>
        <taxon>Hibiscus</taxon>
    </lineage>
</organism>
<evidence type="ECO:0000259" key="1">
    <source>
        <dbReference type="Pfam" id="PF13456"/>
    </source>
</evidence>
<protein>
    <recommendedName>
        <fullName evidence="5">Reverse transcriptase</fullName>
    </recommendedName>
</protein>
<evidence type="ECO:0000259" key="2">
    <source>
        <dbReference type="Pfam" id="PF13966"/>
    </source>
</evidence>
<feature type="domain" description="RNase H type-1" evidence="1">
    <location>
        <begin position="294"/>
        <end position="416"/>
    </location>
</feature>
<dbReference type="Pfam" id="PF13456">
    <property type="entry name" value="RVT_3"/>
    <property type="match status" value="1"/>
</dbReference>
<evidence type="ECO:0000313" key="4">
    <source>
        <dbReference type="Proteomes" id="UP001396334"/>
    </source>
</evidence>
<feature type="domain" description="Reverse transcriptase zinc-binding" evidence="2">
    <location>
        <begin position="126"/>
        <end position="192"/>
    </location>
</feature>
<sequence length="450" mass="51686">MASTFFQDLFHTSAPVEALEILNLIQPRVTEELNMNLMAPFHPNEIRINIWDEPWIPGPGGGRVRCNAINIQYNTLSDLIEEADKSWKYDVIKDLFDAEQGIIVRKVVIGCYALSNLVPYLLNSRRFFTEIWAVDVPAKVKITMWRIVNNFLPTFHNLQMRRLSVHNVCPLCQSHSETVEHLLRDCVFVKQVMRKLALLVVSIQVVGLWKDWVVSYFATLTARNKRVLLVLYWSIWFSRNKVVHEGIHTSTDESMTFVEAYIRERDTLGRMLPKAIPVRESYWQAPSKSVIKFNFDSAFNSRSGYATTGVIGRNNRGLIMAACSFPHRDVVDAFAADAYACKQAVLLVKDLGFLRVIIEGNSLTLIKKLISDRADRTIIYPIVCEIKILARSFTSISFCFVRREVNNAAHVLARECRGYLVPRYWMEEAPETTTVASELDRRRLPESHIL</sequence>
<dbReference type="SUPFAM" id="SSF53098">
    <property type="entry name" value="Ribonuclease H-like"/>
    <property type="match status" value="1"/>
</dbReference>
<reference evidence="3 4" key="1">
    <citation type="journal article" date="2024" name="G3 (Bethesda)">
        <title>Genome assembly of Hibiscus sabdariffa L. provides insights into metabolisms of medicinal natural products.</title>
        <authorList>
            <person name="Kim T."/>
        </authorList>
    </citation>
    <scope>NUCLEOTIDE SEQUENCE [LARGE SCALE GENOMIC DNA]</scope>
    <source>
        <strain evidence="3">TK-2024</strain>
        <tissue evidence="3">Old leaves</tissue>
    </source>
</reference>
<dbReference type="Proteomes" id="UP001396334">
    <property type="component" value="Unassembled WGS sequence"/>
</dbReference>
<comment type="caution">
    <text evidence="3">The sequence shown here is derived from an EMBL/GenBank/DDBJ whole genome shotgun (WGS) entry which is preliminary data.</text>
</comment>
<dbReference type="InterPro" id="IPR012337">
    <property type="entry name" value="RNaseH-like_sf"/>
</dbReference>
<dbReference type="Gene3D" id="3.30.420.10">
    <property type="entry name" value="Ribonuclease H-like superfamily/Ribonuclease H"/>
    <property type="match status" value="1"/>
</dbReference>
<dbReference type="PANTHER" id="PTHR47074:SF61">
    <property type="entry name" value="RNASE H TYPE-1 DOMAIN-CONTAINING PROTEIN"/>
    <property type="match status" value="1"/>
</dbReference>
<dbReference type="InterPro" id="IPR052929">
    <property type="entry name" value="RNase_H-like_EbsB-rel"/>
</dbReference>
<gene>
    <name evidence="3" type="ORF">V6N11_011245</name>
</gene>
<evidence type="ECO:0008006" key="5">
    <source>
        <dbReference type="Google" id="ProtNLM"/>
    </source>
</evidence>
<keyword evidence="4" id="KW-1185">Reference proteome</keyword>
<accession>A0ABR2S8C7</accession>
<evidence type="ECO:0000313" key="3">
    <source>
        <dbReference type="EMBL" id="KAK9021246.1"/>
    </source>
</evidence>
<dbReference type="InterPro" id="IPR036397">
    <property type="entry name" value="RNaseH_sf"/>
</dbReference>
<dbReference type="InterPro" id="IPR002156">
    <property type="entry name" value="RNaseH_domain"/>
</dbReference>
<dbReference type="InterPro" id="IPR044730">
    <property type="entry name" value="RNase_H-like_dom_plant"/>
</dbReference>
<proteinExistence type="predicted"/>
<name>A0ABR2S8C7_9ROSI</name>
<dbReference type="PANTHER" id="PTHR47074">
    <property type="entry name" value="BNAC02G40300D PROTEIN"/>
    <property type="match status" value="1"/>
</dbReference>
<dbReference type="InterPro" id="IPR026960">
    <property type="entry name" value="RVT-Znf"/>
</dbReference>
<dbReference type="EMBL" id="JBBPBN010000016">
    <property type="protein sequence ID" value="KAK9021246.1"/>
    <property type="molecule type" value="Genomic_DNA"/>
</dbReference>
<dbReference type="CDD" id="cd06222">
    <property type="entry name" value="RNase_H_like"/>
    <property type="match status" value="1"/>
</dbReference>
<dbReference type="Pfam" id="PF13966">
    <property type="entry name" value="zf-RVT"/>
    <property type="match status" value="1"/>
</dbReference>